<dbReference type="AlphaFoldDB" id="A0A7C8I0H2"/>
<organism evidence="2 3">
    <name type="scientific">Massariosphaeria phaeospora</name>
    <dbReference type="NCBI Taxonomy" id="100035"/>
    <lineage>
        <taxon>Eukaryota</taxon>
        <taxon>Fungi</taxon>
        <taxon>Dikarya</taxon>
        <taxon>Ascomycota</taxon>
        <taxon>Pezizomycotina</taxon>
        <taxon>Dothideomycetes</taxon>
        <taxon>Pleosporomycetidae</taxon>
        <taxon>Pleosporales</taxon>
        <taxon>Pleosporales incertae sedis</taxon>
        <taxon>Massariosphaeria</taxon>
    </lineage>
</organism>
<evidence type="ECO:0000313" key="2">
    <source>
        <dbReference type="EMBL" id="KAF2867368.1"/>
    </source>
</evidence>
<sequence length="151" mass="17348">MEWSACIFVLDTTATCLRRSQGGTFIPIGHRRTQSAPSRSPRRLAPLTTQIPSIAFPIFHNTSRQHTRMRQHRRNHLPDDTETDIIISSLKNNACLRSVSKSPNGSRVEDQEAPPDQYEDLSRGMHRERQSHRERGLRESSRRGKSAHLRD</sequence>
<dbReference type="EMBL" id="JAADJZ010000023">
    <property type="protein sequence ID" value="KAF2867368.1"/>
    <property type="molecule type" value="Genomic_DNA"/>
</dbReference>
<proteinExistence type="predicted"/>
<protein>
    <submittedName>
        <fullName evidence="2">Uncharacterized protein</fullName>
    </submittedName>
</protein>
<accession>A0A7C8I0H2</accession>
<name>A0A7C8I0H2_9PLEO</name>
<evidence type="ECO:0000313" key="3">
    <source>
        <dbReference type="Proteomes" id="UP000481861"/>
    </source>
</evidence>
<gene>
    <name evidence="2" type="ORF">BDV95DRAFT_582015</name>
</gene>
<feature type="region of interest" description="Disordered" evidence="1">
    <location>
        <begin position="97"/>
        <end position="151"/>
    </location>
</feature>
<comment type="caution">
    <text evidence="2">The sequence shown here is derived from an EMBL/GenBank/DDBJ whole genome shotgun (WGS) entry which is preliminary data.</text>
</comment>
<evidence type="ECO:0000256" key="1">
    <source>
        <dbReference type="SAM" id="MobiDB-lite"/>
    </source>
</evidence>
<dbReference type="Proteomes" id="UP000481861">
    <property type="component" value="Unassembled WGS sequence"/>
</dbReference>
<feature type="compositionally biased region" description="Basic and acidic residues" evidence="1">
    <location>
        <begin position="120"/>
        <end position="151"/>
    </location>
</feature>
<reference evidence="2 3" key="1">
    <citation type="submission" date="2020-01" db="EMBL/GenBank/DDBJ databases">
        <authorList>
            <consortium name="DOE Joint Genome Institute"/>
            <person name="Haridas S."/>
            <person name="Albert R."/>
            <person name="Binder M."/>
            <person name="Bloem J."/>
            <person name="Labutti K."/>
            <person name="Salamov A."/>
            <person name="Andreopoulos B."/>
            <person name="Baker S.E."/>
            <person name="Barry K."/>
            <person name="Bills G."/>
            <person name="Bluhm B.H."/>
            <person name="Cannon C."/>
            <person name="Castanera R."/>
            <person name="Culley D.E."/>
            <person name="Daum C."/>
            <person name="Ezra D."/>
            <person name="Gonzalez J.B."/>
            <person name="Henrissat B."/>
            <person name="Kuo A."/>
            <person name="Liang C."/>
            <person name="Lipzen A."/>
            <person name="Lutzoni F."/>
            <person name="Magnuson J."/>
            <person name="Mondo S."/>
            <person name="Nolan M."/>
            <person name="Ohm R."/>
            <person name="Pangilinan J."/>
            <person name="Park H.-J.H."/>
            <person name="Ramirez L."/>
            <person name="Alfaro M."/>
            <person name="Sun H."/>
            <person name="Tritt A."/>
            <person name="Yoshinaga Y."/>
            <person name="Zwiers L.-H.L."/>
            <person name="Turgeon B.G."/>
            <person name="Goodwin S.B."/>
            <person name="Spatafora J.W."/>
            <person name="Crous P.W."/>
            <person name="Grigoriev I.V."/>
        </authorList>
    </citation>
    <scope>NUCLEOTIDE SEQUENCE [LARGE SCALE GENOMIC DNA]</scope>
    <source>
        <strain evidence="2 3">CBS 611.86</strain>
    </source>
</reference>
<keyword evidence="3" id="KW-1185">Reference proteome</keyword>